<feature type="compositionally biased region" description="Polar residues" evidence="9">
    <location>
        <begin position="13"/>
        <end position="23"/>
    </location>
</feature>
<dbReference type="GO" id="GO:0050684">
    <property type="term" value="P:regulation of mRNA processing"/>
    <property type="evidence" value="ECO:0007669"/>
    <property type="project" value="TreeGrafter"/>
</dbReference>
<accession>A0A8H8A135</accession>
<keyword evidence="11" id="KW-1185">Reference proteome</keyword>
<dbReference type="OrthoDB" id="5979581at2759"/>
<keyword evidence="6" id="KW-0067">ATP-binding</keyword>
<dbReference type="GO" id="GO:0005634">
    <property type="term" value="C:nucleus"/>
    <property type="evidence" value="ECO:0007669"/>
    <property type="project" value="TreeGrafter"/>
</dbReference>
<dbReference type="InterPro" id="IPR051334">
    <property type="entry name" value="SRPK"/>
</dbReference>
<protein>
    <recommendedName>
        <fullName evidence="1">non-specific serine/threonine protein kinase</fullName>
        <ecNumber evidence="1">2.7.11.1</ecNumber>
    </recommendedName>
</protein>
<dbReference type="GO" id="GO:0005737">
    <property type="term" value="C:cytoplasm"/>
    <property type="evidence" value="ECO:0007669"/>
    <property type="project" value="TreeGrafter"/>
</dbReference>
<name>A0A8H8A135_9FUNG</name>
<organism evidence="10 11">
    <name type="scientific">Olpidium bornovanus</name>
    <dbReference type="NCBI Taxonomy" id="278681"/>
    <lineage>
        <taxon>Eukaryota</taxon>
        <taxon>Fungi</taxon>
        <taxon>Fungi incertae sedis</taxon>
        <taxon>Olpidiomycota</taxon>
        <taxon>Olpidiomycotina</taxon>
        <taxon>Olpidiomycetes</taxon>
        <taxon>Olpidiales</taxon>
        <taxon>Olpidiaceae</taxon>
        <taxon>Olpidium</taxon>
    </lineage>
</organism>
<dbReference type="GO" id="GO:0004674">
    <property type="term" value="F:protein serine/threonine kinase activity"/>
    <property type="evidence" value="ECO:0007669"/>
    <property type="project" value="UniProtKB-KW"/>
</dbReference>
<feature type="region of interest" description="Disordered" evidence="9">
    <location>
        <begin position="135"/>
        <end position="169"/>
    </location>
</feature>
<evidence type="ECO:0000256" key="9">
    <source>
        <dbReference type="SAM" id="MobiDB-lite"/>
    </source>
</evidence>
<evidence type="ECO:0000256" key="5">
    <source>
        <dbReference type="ARBA" id="ARBA00022777"/>
    </source>
</evidence>
<proteinExistence type="predicted"/>
<evidence type="ECO:0000256" key="1">
    <source>
        <dbReference type="ARBA" id="ARBA00012513"/>
    </source>
</evidence>
<gene>
    <name evidence="10" type="ORF">BJ554DRAFT_2428</name>
</gene>
<dbReference type="PANTHER" id="PTHR47634">
    <property type="entry name" value="PROTEIN KINASE DOMAIN-CONTAINING PROTEIN-RELATED"/>
    <property type="match status" value="1"/>
</dbReference>
<feature type="compositionally biased region" description="Acidic residues" evidence="9">
    <location>
        <begin position="54"/>
        <end position="68"/>
    </location>
</feature>
<dbReference type="Gene3D" id="3.30.200.20">
    <property type="entry name" value="Phosphorylase Kinase, domain 1"/>
    <property type="match status" value="2"/>
</dbReference>
<dbReference type="AlphaFoldDB" id="A0A8H8A135"/>
<evidence type="ECO:0000256" key="7">
    <source>
        <dbReference type="ARBA" id="ARBA00047899"/>
    </source>
</evidence>
<dbReference type="PANTHER" id="PTHR47634:SF9">
    <property type="entry name" value="PROTEIN KINASE DOMAIN-CONTAINING PROTEIN-RELATED"/>
    <property type="match status" value="1"/>
</dbReference>
<dbReference type="Proteomes" id="UP000673691">
    <property type="component" value="Unassembled WGS sequence"/>
</dbReference>
<evidence type="ECO:0000256" key="3">
    <source>
        <dbReference type="ARBA" id="ARBA00022679"/>
    </source>
</evidence>
<sequence>MNTEPLRNVTMRVATNKTENSRASPDDYDVLSRVISETLSPDYVGSDDGRYGDNEEEDGDDDDDEDEEGRIMEGHESGDEDEDEDEDGANEEHGEDGNASVYSEDEEDLKDYCKGGYHPVSIGDVLKEDGRYRVVRNLDDDEDEDENDADEEQRDDENASVYSEDEEDLKDYCKGGYHPVSIGDVFKEDGRYRVVRKLGWGHFSTVWLVWDAK</sequence>
<dbReference type="EMBL" id="JAEFCI010001295">
    <property type="protein sequence ID" value="KAG5463005.1"/>
    <property type="molecule type" value="Genomic_DNA"/>
</dbReference>
<keyword evidence="3" id="KW-0808">Transferase</keyword>
<keyword evidence="4" id="KW-0547">Nucleotide-binding</keyword>
<comment type="catalytic activity">
    <reaction evidence="7">
        <text>L-threonyl-[protein] + ATP = O-phospho-L-threonyl-[protein] + ADP + H(+)</text>
        <dbReference type="Rhea" id="RHEA:46608"/>
        <dbReference type="Rhea" id="RHEA-COMP:11060"/>
        <dbReference type="Rhea" id="RHEA-COMP:11605"/>
        <dbReference type="ChEBI" id="CHEBI:15378"/>
        <dbReference type="ChEBI" id="CHEBI:30013"/>
        <dbReference type="ChEBI" id="CHEBI:30616"/>
        <dbReference type="ChEBI" id="CHEBI:61977"/>
        <dbReference type="ChEBI" id="CHEBI:456216"/>
        <dbReference type="EC" id="2.7.11.1"/>
    </reaction>
</comment>
<keyword evidence="2" id="KW-0723">Serine/threonine-protein kinase</keyword>
<evidence type="ECO:0000256" key="4">
    <source>
        <dbReference type="ARBA" id="ARBA00022741"/>
    </source>
</evidence>
<comment type="caution">
    <text evidence="10">The sequence shown here is derived from an EMBL/GenBank/DDBJ whole genome shotgun (WGS) entry which is preliminary data.</text>
</comment>
<feature type="region of interest" description="Disordered" evidence="9">
    <location>
        <begin position="1"/>
        <end position="115"/>
    </location>
</feature>
<dbReference type="GO" id="GO:0000245">
    <property type="term" value="P:spliceosomal complex assembly"/>
    <property type="evidence" value="ECO:0007669"/>
    <property type="project" value="TreeGrafter"/>
</dbReference>
<feature type="compositionally biased region" description="Acidic residues" evidence="9">
    <location>
        <begin position="139"/>
        <end position="155"/>
    </location>
</feature>
<evidence type="ECO:0000313" key="10">
    <source>
        <dbReference type="EMBL" id="KAG5463005.1"/>
    </source>
</evidence>
<feature type="compositionally biased region" description="Acidic residues" evidence="9">
    <location>
        <begin position="78"/>
        <end position="89"/>
    </location>
</feature>
<comment type="catalytic activity">
    <reaction evidence="8">
        <text>L-seryl-[protein] + ATP = O-phospho-L-seryl-[protein] + ADP + H(+)</text>
        <dbReference type="Rhea" id="RHEA:17989"/>
        <dbReference type="Rhea" id="RHEA-COMP:9863"/>
        <dbReference type="Rhea" id="RHEA-COMP:11604"/>
        <dbReference type="ChEBI" id="CHEBI:15378"/>
        <dbReference type="ChEBI" id="CHEBI:29999"/>
        <dbReference type="ChEBI" id="CHEBI:30616"/>
        <dbReference type="ChEBI" id="CHEBI:83421"/>
        <dbReference type="ChEBI" id="CHEBI:456216"/>
        <dbReference type="EC" id="2.7.11.1"/>
    </reaction>
</comment>
<evidence type="ECO:0000256" key="6">
    <source>
        <dbReference type="ARBA" id="ARBA00022840"/>
    </source>
</evidence>
<evidence type="ECO:0000256" key="8">
    <source>
        <dbReference type="ARBA" id="ARBA00048679"/>
    </source>
</evidence>
<keyword evidence="5" id="KW-0418">Kinase</keyword>
<evidence type="ECO:0000313" key="11">
    <source>
        <dbReference type="Proteomes" id="UP000673691"/>
    </source>
</evidence>
<dbReference type="GO" id="GO:0005524">
    <property type="term" value="F:ATP binding"/>
    <property type="evidence" value="ECO:0007669"/>
    <property type="project" value="UniProtKB-KW"/>
</dbReference>
<evidence type="ECO:0000256" key="2">
    <source>
        <dbReference type="ARBA" id="ARBA00022527"/>
    </source>
</evidence>
<reference evidence="10 11" key="1">
    <citation type="journal article" name="Sci. Rep.">
        <title>Genome-scale phylogenetic analyses confirm Olpidium as the closest living zoosporic fungus to the non-flagellated, terrestrial fungi.</title>
        <authorList>
            <person name="Chang Y."/>
            <person name="Rochon D."/>
            <person name="Sekimoto S."/>
            <person name="Wang Y."/>
            <person name="Chovatia M."/>
            <person name="Sandor L."/>
            <person name="Salamov A."/>
            <person name="Grigoriev I.V."/>
            <person name="Stajich J.E."/>
            <person name="Spatafora J.W."/>
        </authorList>
    </citation>
    <scope>NUCLEOTIDE SEQUENCE [LARGE SCALE GENOMIC DNA]</scope>
    <source>
        <strain evidence="10">S191</strain>
    </source>
</reference>
<dbReference type="EC" id="2.7.11.1" evidence="1"/>